<evidence type="ECO:0000259" key="1">
    <source>
        <dbReference type="Pfam" id="PF05368"/>
    </source>
</evidence>
<dbReference type="EMBL" id="FJ851547">
    <property type="protein sequence ID" value="ACP17975.1"/>
    <property type="molecule type" value="Genomic_DNA"/>
</dbReference>
<feature type="domain" description="NmrA-like" evidence="1">
    <location>
        <begin position="2"/>
        <end position="263"/>
    </location>
</feature>
<dbReference type="InterPro" id="IPR008030">
    <property type="entry name" value="NmrA-like"/>
</dbReference>
<reference evidence="2" key="1">
    <citation type="submission" date="2009-03" db="EMBL/GenBank/DDBJ databases">
        <authorList>
            <person name="Ryu J.-Y."/>
            <person name="Seo J."/>
            <person name="Unno T."/>
            <person name="Ahn J.-H."/>
            <person name="Sadowsky M.J."/>
            <person name="Hur H.-G."/>
        </authorList>
    </citation>
    <scope>NUCLEOTIDE SEQUENCE</scope>
    <source>
        <strain evidence="2">Jin1</strain>
    </source>
</reference>
<dbReference type="Gene3D" id="3.90.25.10">
    <property type="entry name" value="UDP-galactose 4-epimerase, domain 1"/>
    <property type="match status" value="1"/>
</dbReference>
<accession>C3VA28</accession>
<organism evidence="2">
    <name type="scientific">Pseudomonas nitroreducens</name>
    <dbReference type="NCBI Taxonomy" id="46680"/>
    <lineage>
        <taxon>Bacteria</taxon>
        <taxon>Pseudomonadati</taxon>
        <taxon>Pseudomonadota</taxon>
        <taxon>Gammaproteobacteria</taxon>
        <taxon>Pseudomonadales</taxon>
        <taxon>Pseudomonadaceae</taxon>
        <taxon>Pseudomonas</taxon>
    </lineage>
</organism>
<dbReference type="PANTHER" id="PTHR47129">
    <property type="entry name" value="QUINONE OXIDOREDUCTASE 2"/>
    <property type="match status" value="1"/>
</dbReference>
<dbReference type="InterPro" id="IPR052718">
    <property type="entry name" value="NmrA-type_oxidoreductase"/>
</dbReference>
<proteinExistence type="predicted"/>
<evidence type="ECO:0000313" key="2">
    <source>
        <dbReference type="EMBL" id="ACP17975.1"/>
    </source>
</evidence>
<dbReference type="AlphaFoldDB" id="C3VA28"/>
<gene>
    <name evidence="2" type="primary">ndse</name>
</gene>
<sequence>MIAITAGTGNLGQAIVERLGDCGLIGQVRLTARDPKRLRAAAEEGFQVAKADYTDIGSLDQALQGVEVLLLISGTAPNEIRIQQHKSVIDAAKRNGVSRIVYTSFINPSTRSRSIWAAIHRETETYLRQSGVKFTIVRNNQYASNLDQFLLRAQDSGIFAIPGAKGRVAYVSHRDVAAAICSVLTTAGHDNRIYQLTGAEALNGLEIAEILGGVLGRPVRAMDASPDEFAASFREAGFPEFMVEGLLSIYAASGAGEYQSVSPDVGLLTGRRAESMRTYIQRLVWP</sequence>
<dbReference type="CDD" id="cd05269">
    <property type="entry name" value="TMR_SDR_a"/>
    <property type="match status" value="1"/>
</dbReference>
<dbReference type="Gene3D" id="3.40.50.720">
    <property type="entry name" value="NAD(P)-binding Rossmann-like Domain"/>
    <property type="match status" value="1"/>
</dbReference>
<name>C3VA28_PSENT</name>
<dbReference type="Pfam" id="PF05368">
    <property type="entry name" value="NmrA"/>
    <property type="match status" value="1"/>
</dbReference>
<dbReference type="SUPFAM" id="SSF51735">
    <property type="entry name" value="NAD(P)-binding Rossmann-fold domains"/>
    <property type="match status" value="1"/>
</dbReference>
<dbReference type="PANTHER" id="PTHR47129:SF1">
    <property type="entry name" value="NMRA-LIKE DOMAIN-CONTAINING PROTEIN"/>
    <property type="match status" value="1"/>
</dbReference>
<dbReference type="InterPro" id="IPR036291">
    <property type="entry name" value="NAD(P)-bd_dom_sf"/>
</dbReference>
<protein>
    <submittedName>
        <fullName evidence="2">Putative nucleoside-diphosphate-sugar epimerase</fullName>
    </submittedName>
</protein>
<reference evidence="2" key="2">
    <citation type="journal article" date="2010" name="Arch. Microbiol.">
        <title>Isoeugenol monooxygenase and its putative regulatory gene are located in the eugenol metabolic gene cluster in Pseudomonas nitroreducens Jin1.</title>
        <authorList>
            <person name="Ryu J.Y."/>
            <person name="Seo J."/>
            <person name="Unno T."/>
            <person name="Ahn J.H."/>
            <person name="Yan T."/>
            <person name="Sadowsky M.J."/>
            <person name="Hur H.G."/>
        </authorList>
    </citation>
    <scope>NUCLEOTIDE SEQUENCE</scope>
    <source>
        <strain evidence="2">Jin1</strain>
    </source>
</reference>